<evidence type="ECO:0000256" key="6">
    <source>
        <dbReference type="ARBA" id="ARBA00022723"/>
    </source>
</evidence>
<dbReference type="GO" id="GO:0046872">
    <property type="term" value="F:metal ion binding"/>
    <property type="evidence" value="ECO:0007669"/>
    <property type="project" value="UniProtKB-KW"/>
</dbReference>
<feature type="region of interest" description="Disordered" evidence="12">
    <location>
        <begin position="379"/>
        <end position="401"/>
    </location>
</feature>
<name>A0A2I0SGR9_9ACTN</name>
<evidence type="ECO:0000256" key="13">
    <source>
        <dbReference type="SAM" id="Phobius"/>
    </source>
</evidence>
<comment type="subcellular location">
    <subcellularLocation>
        <location evidence="1">Cell inner membrane</location>
        <topology evidence="1">Multi-pass membrane protein</topology>
    </subcellularLocation>
</comment>
<evidence type="ECO:0000256" key="5">
    <source>
        <dbReference type="ARBA" id="ARBA00022692"/>
    </source>
</evidence>
<dbReference type="GO" id="GO:0006629">
    <property type="term" value="P:lipid metabolic process"/>
    <property type="evidence" value="ECO:0007669"/>
    <property type="project" value="InterPro"/>
</dbReference>
<evidence type="ECO:0000256" key="2">
    <source>
        <dbReference type="ARBA" id="ARBA00010823"/>
    </source>
</evidence>
<reference evidence="15 16" key="1">
    <citation type="submission" date="2017-12" db="EMBL/GenBank/DDBJ databases">
        <title>Streptomyces populusis sp. nov., a novel endophytic actinobacterium isolated from stems of Populus adenopoda Maxim.</title>
        <authorList>
            <person name="Wang Z."/>
        </authorList>
    </citation>
    <scope>NUCLEOTIDE SEQUENCE [LARGE SCALE GENOMIC DNA]</scope>
    <source>
        <strain evidence="15 16">A249</strain>
    </source>
</reference>
<evidence type="ECO:0000256" key="9">
    <source>
        <dbReference type="ARBA" id="ARBA00023004"/>
    </source>
</evidence>
<evidence type="ECO:0000256" key="1">
    <source>
        <dbReference type="ARBA" id="ARBA00004429"/>
    </source>
</evidence>
<feature type="domain" description="Fatty acid desaturase" evidence="14">
    <location>
        <begin position="118"/>
        <end position="339"/>
    </location>
</feature>
<dbReference type="Pfam" id="PF00487">
    <property type="entry name" value="FA_desaturase"/>
    <property type="match status" value="1"/>
</dbReference>
<keyword evidence="3" id="KW-1003">Cell membrane</keyword>
<sequence length="401" mass="45377">MSHVADGIAWRDPKRLWWPLALAVPTLPWQAGALVHLTGVTAFWWWGPFFAFVLVPLFDLITGADGKNPPEAVVERLEQDRYYRWCTYLYLPLQFASLVWACTQWSGGSLGIVGSIGLAATTGVVAGVAINTAHELGHKREQVERRLSRLALAQSGYGHFYVEHNHGHHVRVATPEDPASSRMGESFWAFLPRTVVGSLGSAWSLERRRLQRRGRRTWSRHNDVLSAWALSVAVFAALSTAFGLVVLPYLLLQAALGIGLLESVNYLEHYGLLRRRRPDGRYERVAPRHSWNSNNTVSNLFLFQLQRHSDHHANPLRRYQTLRHFDEAPQLPAGYAAMIVLAWVPPLWRRVMDRRLLAHYDGDVSLANTRKPGAWLMASRRNASGPVREHRAATNQRSSTR</sequence>
<feature type="transmembrane region" description="Helical" evidence="13">
    <location>
        <begin position="16"/>
        <end position="35"/>
    </location>
</feature>
<keyword evidence="4" id="KW-0997">Cell inner membrane</keyword>
<evidence type="ECO:0000313" key="16">
    <source>
        <dbReference type="Proteomes" id="UP000236178"/>
    </source>
</evidence>
<dbReference type="Proteomes" id="UP000236178">
    <property type="component" value="Unassembled WGS sequence"/>
</dbReference>
<comment type="similarity">
    <text evidence="2">Belongs to the fatty acid desaturase type 1 family. AlkB subfamily.</text>
</comment>
<keyword evidence="6" id="KW-0479">Metal-binding</keyword>
<proteinExistence type="inferred from homology"/>
<evidence type="ECO:0000259" key="14">
    <source>
        <dbReference type="Pfam" id="PF00487"/>
    </source>
</evidence>
<keyword evidence="9" id="KW-0408">Iron</keyword>
<keyword evidence="10 15" id="KW-0503">Monooxygenase</keyword>
<dbReference type="RefSeq" id="WP_103552959.1">
    <property type="nucleotide sequence ID" value="NZ_JBHJSK010000038.1"/>
</dbReference>
<evidence type="ECO:0000256" key="12">
    <source>
        <dbReference type="SAM" id="MobiDB-lite"/>
    </source>
</evidence>
<dbReference type="InterPro" id="IPR033885">
    <property type="entry name" value="AlkB/XylM"/>
</dbReference>
<comment type="caution">
    <text evidence="15">The sequence shown here is derived from an EMBL/GenBank/DDBJ whole genome shotgun (WGS) entry which is preliminary data.</text>
</comment>
<organism evidence="15 16">
    <name type="scientific">Streptomyces populi</name>
    <dbReference type="NCBI Taxonomy" id="2058924"/>
    <lineage>
        <taxon>Bacteria</taxon>
        <taxon>Bacillati</taxon>
        <taxon>Actinomycetota</taxon>
        <taxon>Actinomycetes</taxon>
        <taxon>Kitasatosporales</taxon>
        <taxon>Streptomycetaceae</taxon>
        <taxon>Streptomyces</taxon>
    </lineage>
</organism>
<feature type="transmembrane region" description="Helical" evidence="13">
    <location>
        <begin position="225"/>
        <end position="251"/>
    </location>
</feature>
<keyword evidence="7 13" id="KW-1133">Transmembrane helix</keyword>
<protein>
    <submittedName>
        <fullName evidence="15">Alkane 1-monooxygenase</fullName>
    </submittedName>
</protein>
<dbReference type="PANTHER" id="PTHR38674:SF1">
    <property type="entry name" value="ALKANE 1-MONOOXYGENASE 1"/>
    <property type="match status" value="1"/>
</dbReference>
<gene>
    <name evidence="15" type="ORF">CW362_31165</name>
</gene>
<keyword evidence="16" id="KW-1185">Reference proteome</keyword>
<evidence type="ECO:0000256" key="3">
    <source>
        <dbReference type="ARBA" id="ARBA00022475"/>
    </source>
</evidence>
<dbReference type="EMBL" id="PJOS01000084">
    <property type="protein sequence ID" value="PKT69127.1"/>
    <property type="molecule type" value="Genomic_DNA"/>
</dbReference>
<keyword evidence="5 13" id="KW-0812">Transmembrane</keyword>
<feature type="transmembrane region" description="Helical" evidence="13">
    <location>
        <begin position="110"/>
        <end position="130"/>
    </location>
</feature>
<feature type="transmembrane region" description="Helical" evidence="13">
    <location>
        <begin position="42"/>
        <end position="62"/>
    </location>
</feature>
<evidence type="ECO:0000256" key="7">
    <source>
        <dbReference type="ARBA" id="ARBA00022989"/>
    </source>
</evidence>
<evidence type="ECO:0000256" key="10">
    <source>
        <dbReference type="ARBA" id="ARBA00023033"/>
    </source>
</evidence>
<evidence type="ECO:0000313" key="15">
    <source>
        <dbReference type="EMBL" id="PKT69127.1"/>
    </source>
</evidence>
<keyword evidence="8" id="KW-0560">Oxidoreductase</keyword>
<dbReference type="CDD" id="cd03512">
    <property type="entry name" value="Alkane-hydroxylase"/>
    <property type="match status" value="1"/>
</dbReference>
<dbReference type="GO" id="GO:0005886">
    <property type="term" value="C:plasma membrane"/>
    <property type="evidence" value="ECO:0007669"/>
    <property type="project" value="UniProtKB-SubCell"/>
</dbReference>
<dbReference type="AlphaFoldDB" id="A0A2I0SGR9"/>
<accession>A0A2I0SGR9</accession>
<dbReference type="PANTHER" id="PTHR38674">
    <property type="entry name" value="ALKANE 1-MONOOXYGENASE 1"/>
    <property type="match status" value="1"/>
</dbReference>
<dbReference type="InterPro" id="IPR005804">
    <property type="entry name" value="FA_desaturase_dom"/>
</dbReference>
<dbReference type="OrthoDB" id="4759734at2"/>
<evidence type="ECO:0000256" key="4">
    <source>
        <dbReference type="ARBA" id="ARBA00022519"/>
    </source>
</evidence>
<dbReference type="GO" id="GO:0004497">
    <property type="term" value="F:monooxygenase activity"/>
    <property type="evidence" value="ECO:0007669"/>
    <property type="project" value="UniProtKB-KW"/>
</dbReference>
<evidence type="ECO:0000256" key="11">
    <source>
        <dbReference type="ARBA" id="ARBA00023136"/>
    </source>
</evidence>
<evidence type="ECO:0000256" key="8">
    <source>
        <dbReference type="ARBA" id="ARBA00023002"/>
    </source>
</evidence>
<keyword evidence="11 13" id="KW-0472">Membrane</keyword>